<protein>
    <submittedName>
        <fullName evidence="2">Uncharacterized protein</fullName>
    </submittedName>
</protein>
<feature type="region of interest" description="Disordered" evidence="1">
    <location>
        <begin position="414"/>
        <end position="442"/>
    </location>
</feature>
<dbReference type="OrthoDB" id="2529288at2759"/>
<feature type="region of interest" description="Disordered" evidence="1">
    <location>
        <begin position="56"/>
        <end position="93"/>
    </location>
</feature>
<dbReference type="AlphaFoldDB" id="A0A511KQ44"/>
<sequence>MYAWTEPRSIRSFDSSRDPAIPSGWRTYSHDIVSVPLGTSGFGFFSWSPAARRSMRQTSDEMDDEERQMGRLRRSEGGGAVRLKRKAPERVGGSRIQDGLVEKRMKQEAANAMEMDEKQFEQRYNHGGKGRNARNRLRKNDDSRWGHDCFDTNASAFLAAPPPSRQQTPAARKVHLGATIKDPACKGMSVARRDNEKVGSTIVVSASDKARQFLDSMRLTKTCHSTEGVKAAHDGEIKSGLDHANVQRILISPSASPSIVDEPLAFRHDERLPQSARLNRQIQRDIVTAPRPPPVFLGPLPPDLTRVELVSLLAPYDVADWAEVRQTEESGHSTQTMVLQVEMKEDEGKEAIDFDANAGALRCRNKPVKVLDVEKRKKELEKAAEQDKAGKAAGAASAQQYHFSTTSAAFHLRGGGITSDDSSTMSDDGAEHATPEHSVTTLASKLSRTTRLESHVPDDLFADNVDDEESASSRLLLSPTPFGQTSPCSEHLSFFSPSATPASPRYTPPSHWVHPERIKSPWAYLGEHDDSPYAKREKEIEREMDQEVRVCIVKRKEKLVRWRVETLDLTGESDKEDSDGMCINA</sequence>
<evidence type="ECO:0000313" key="2">
    <source>
        <dbReference type="EMBL" id="GEM12490.1"/>
    </source>
</evidence>
<feature type="compositionally biased region" description="Basic and acidic residues" evidence="1">
    <location>
        <begin position="67"/>
        <end position="76"/>
    </location>
</feature>
<evidence type="ECO:0000256" key="1">
    <source>
        <dbReference type="SAM" id="MobiDB-lite"/>
    </source>
</evidence>
<accession>A0A511KQ44</accession>
<gene>
    <name evidence="2" type="ORF">Rt10032_c21g6507</name>
</gene>
<feature type="compositionally biased region" description="Low complexity" evidence="1">
    <location>
        <begin position="418"/>
        <end position="427"/>
    </location>
</feature>
<reference evidence="2 3" key="1">
    <citation type="submission" date="2019-07" db="EMBL/GenBank/DDBJ databases">
        <title>Rhodotorula toruloides NBRC10032 genome sequencing.</title>
        <authorList>
            <person name="Shida Y."/>
            <person name="Takaku H."/>
            <person name="Ogasawara W."/>
            <person name="Mori K."/>
        </authorList>
    </citation>
    <scope>NUCLEOTIDE SEQUENCE [LARGE SCALE GENOMIC DNA]</scope>
    <source>
        <strain evidence="2 3">NBRC10032</strain>
    </source>
</reference>
<name>A0A511KQ44_RHOTO</name>
<proteinExistence type="predicted"/>
<dbReference type="EMBL" id="BJWK01000021">
    <property type="protein sequence ID" value="GEM12490.1"/>
    <property type="molecule type" value="Genomic_DNA"/>
</dbReference>
<comment type="caution">
    <text evidence="2">The sequence shown here is derived from an EMBL/GenBank/DDBJ whole genome shotgun (WGS) entry which is preliminary data.</text>
</comment>
<evidence type="ECO:0000313" key="3">
    <source>
        <dbReference type="Proteomes" id="UP000321518"/>
    </source>
</evidence>
<dbReference type="Proteomes" id="UP000321518">
    <property type="component" value="Unassembled WGS sequence"/>
</dbReference>
<feature type="region of interest" description="Disordered" evidence="1">
    <location>
        <begin position="1"/>
        <end position="21"/>
    </location>
</feature>
<feature type="compositionally biased region" description="Basic and acidic residues" evidence="1">
    <location>
        <begin position="8"/>
        <end position="17"/>
    </location>
</feature>
<organism evidence="2 3">
    <name type="scientific">Rhodotorula toruloides</name>
    <name type="common">Yeast</name>
    <name type="synonym">Rhodosporidium toruloides</name>
    <dbReference type="NCBI Taxonomy" id="5286"/>
    <lineage>
        <taxon>Eukaryota</taxon>
        <taxon>Fungi</taxon>
        <taxon>Dikarya</taxon>
        <taxon>Basidiomycota</taxon>
        <taxon>Pucciniomycotina</taxon>
        <taxon>Microbotryomycetes</taxon>
        <taxon>Sporidiobolales</taxon>
        <taxon>Sporidiobolaceae</taxon>
        <taxon>Rhodotorula</taxon>
    </lineage>
</organism>